<keyword evidence="2" id="KW-0503">Monooxygenase</keyword>
<dbReference type="Proteomes" id="UP000694865">
    <property type="component" value="Unplaced"/>
</dbReference>
<reference evidence="5" key="1">
    <citation type="submission" date="2025-08" db="UniProtKB">
        <authorList>
            <consortium name="RefSeq"/>
        </authorList>
    </citation>
    <scope>IDENTIFICATION</scope>
    <source>
        <tissue evidence="5">Testes</tissue>
    </source>
</reference>
<feature type="non-terminal residue" evidence="5">
    <location>
        <position position="654"/>
    </location>
</feature>
<dbReference type="PRINTS" id="PR00463">
    <property type="entry name" value="EP450I"/>
</dbReference>
<evidence type="ECO:0000256" key="2">
    <source>
        <dbReference type="RuleBase" id="RU000461"/>
    </source>
</evidence>
<accession>A0ABM0MFL4</accession>
<dbReference type="PROSITE" id="PS00086">
    <property type="entry name" value="CYTOCHROME_P450"/>
    <property type="match status" value="1"/>
</dbReference>
<evidence type="ECO:0000313" key="5">
    <source>
        <dbReference type="RefSeq" id="XP_006818805.1"/>
    </source>
</evidence>
<feature type="region of interest" description="Disordered" evidence="3">
    <location>
        <begin position="193"/>
        <end position="240"/>
    </location>
</feature>
<dbReference type="Gene3D" id="1.10.630.10">
    <property type="entry name" value="Cytochrome P450"/>
    <property type="match status" value="1"/>
</dbReference>
<dbReference type="RefSeq" id="XP_006818805.1">
    <property type="nucleotide sequence ID" value="XM_006818742.1"/>
</dbReference>
<dbReference type="PANTHER" id="PTHR24291">
    <property type="entry name" value="CYTOCHROME P450 FAMILY 4"/>
    <property type="match status" value="1"/>
</dbReference>
<keyword evidence="2" id="KW-0349">Heme</keyword>
<feature type="compositionally biased region" description="Polar residues" evidence="3">
    <location>
        <begin position="28"/>
        <end position="38"/>
    </location>
</feature>
<dbReference type="PRINTS" id="PR00385">
    <property type="entry name" value="P450"/>
</dbReference>
<evidence type="ECO:0000256" key="1">
    <source>
        <dbReference type="ARBA" id="ARBA00010617"/>
    </source>
</evidence>
<feature type="region of interest" description="Disordered" evidence="3">
    <location>
        <begin position="144"/>
        <end position="181"/>
    </location>
</feature>
<dbReference type="PANTHER" id="PTHR24291:SF201">
    <property type="entry name" value="CYTOCHROME P450, FAMILY 4, SUBFAMILY B, POLYPEPTIDE 7"/>
    <property type="match status" value="1"/>
</dbReference>
<feature type="compositionally biased region" description="Basic residues" evidence="3">
    <location>
        <begin position="71"/>
        <end position="82"/>
    </location>
</feature>
<sequence length="654" mass="72612">MVQVESASQLAAAKGKRRAPQAQKAQRPRTSSAKQSQPGGKRWYPSAGGKGSDAPPGKRGPGGGSSSSGGHHPRQQVNHKKSHPDPTQQLLFLGMEFDTEVGLVRPSQARCLALSNLAERLVSVPSVSLRELMRLIGMMTSVRRVSSPGRTTQPPGPTLVIGIPSSPTGTKQTGIDPGPSKGNPVLVVVTDQPQTGGPLGPTRHNHDSGNRRLPPRVGSASIGQTSPRNMAPAMGSGPPYQLARAESSAPSTFTLSTRKPKDDFGYGMLKSWLGDGLLISNGSKWARDRKLLTPGFHFDVLKPYAKIFNDCSKVLLSKWHEQSQEGSVDVFHHVSLLTLDCLMNCVFSQDGDCQRQENNPYIRSVYSASQLFAKRFFNMFHYNDVIYYLSSNGRQWRKTLDILHSHSHSVITQRRRALQQEQRSGIKNTRKYIDFLDILLSAKDEDGNGMTDREIQDQVDTFMFEGHDTTASGISWCLYNLAKHAHHQRKCQTEIDDCFAKKTNADLSWDDLNNFPYLTMCIKESLRITPPVLNHSRELTIPLHFPDGTSLPAGMWTSINVYATHHNNSVWENPEVYDPSRFLPEKVKLRSPHAFIPFSAGPRNCIGQNFAMNEMKITLANILHNFELSADESKPVVPIAEIIYKTRNGMFLNL</sequence>
<protein>
    <submittedName>
        <fullName evidence="5">Cytochrome P450 4F22-like</fullName>
    </submittedName>
</protein>
<organism evidence="4 5">
    <name type="scientific">Saccoglossus kowalevskii</name>
    <name type="common">Acorn worm</name>
    <dbReference type="NCBI Taxonomy" id="10224"/>
    <lineage>
        <taxon>Eukaryota</taxon>
        <taxon>Metazoa</taxon>
        <taxon>Hemichordata</taxon>
        <taxon>Enteropneusta</taxon>
        <taxon>Harrimaniidae</taxon>
        <taxon>Saccoglossus</taxon>
    </lineage>
</organism>
<dbReference type="SUPFAM" id="SSF48264">
    <property type="entry name" value="Cytochrome P450"/>
    <property type="match status" value="1"/>
</dbReference>
<feature type="region of interest" description="Disordered" evidence="3">
    <location>
        <begin position="1"/>
        <end position="86"/>
    </location>
</feature>
<dbReference type="GeneID" id="100374780"/>
<dbReference type="InterPro" id="IPR017972">
    <property type="entry name" value="Cyt_P450_CS"/>
</dbReference>
<dbReference type="InterPro" id="IPR050196">
    <property type="entry name" value="Cytochrome_P450_Monoox"/>
</dbReference>
<keyword evidence="2" id="KW-0408">Iron</keyword>
<dbReference type="CDD" id="cd20659">
    <property type="entry name" value="CYP4B_4F-like"/>
    <property type="match status" value="1"/>
</dbReference>
<dbReference type="Pfam" id="PF00067">
    <property type="entry name" value="p450"/>
    <property type="match status" value="1"/>
</dbReference>
<keyword evidence="4" id="KW-1185">Reference proteome</keyword>
<gene>
    <name evidence="5" type="primary">LOC100374780</name>
</gene>
<evidence type="ECO:0000256" key="3">
    <source>
        <dbReference type="SAM" id="MobiDB-lite"/>
    </source>
</evidence>
<dbReference type="InterPro" id="IPR001128">
    <property type="entry name" value="Cyt_P450"/>
</dbReference>
<dbReference type="InterPro" id="IPR002401">
    <property type="entry name" value="Cyt_P450_E_grp-I"/>
</dbReference>
<comment type="similarity">
    <text evidence="1 2">Belongs to the cytochrome P450 family.</text>
</comment>
<dbReference type="InterPro" id="IPR036396">
    <property type="entry name" value="Cyt_P450_sf"/>
</dbReference>
<proteinExistence type="inferred from homology"/>
<evidence type="ECO:0000313" key="4">
    <source>
        <dbReference type="Proteomes" id="UP000694865"/>
    </source>
</evidence>
<keyword evidence="2" id="KW-0560">Oxidoreductase</keyword>
<name>A0ABM0MFL4_SACKO</name>
<keyword evidence="2" id="KW-0479">Metal-binding</keyword>